<dbReference type="InterPro" id="IPR014536">
    <property type="entry name" value="Snx9_fam"/>
</dbReference>
<keyword evidence="3" id="KW-0728">SH3 domain</keyword>
<dbReference type="SMART" id="SM00312">
    <property type="entry name" value="PX"/>
    <property type="match status" value="1"/>
</dbReference>
<dbReference type="Pfam" id="PF10456">
    <property type="entry name" value="BAR_3_WASP_bdg"/>
    <property type="match status" value="1"/>
</dbReference>
<dbReference type="InterPro" id="IPR036871">
    <property type="entry name" value="PX_dom_sf"/>
</dbReference>
<dbReference type="AlphaFoldDB" id="A0A8J1U245"/>
<comment type="subcellular location">
    <subcellularLocation>
        <location evidence="1">Cytoplasmic vesicle membrane</location>
    </subcellularLocation>
</comment>
<dbReference type="Proteomes" id="UP000749559">
    <property type="component" value="Unassembled WGS sequence"/>
</dbReference>
<dbReference type="EMBL" id="CAIIXF020000006">
    <property type="protein sequence ID" value="CAH1786747.1"/>
    <property type="molecule type" value="Genomic_DNA"/>
</dbReference>
<evidence type="ECO:0000256" key="4">
    <source>
        <dbReference type="ARBA" id="ARBA00023136"/>
    </source>
</evidence>
<feature type="compositionally biased region" description="Pro residues" evidence="6">
    <location>
        <begin position="66"/>
        <end position="80"/>
    </location>
</feature>
<sequence length="594" mass="66864">KMAVQAKGLYDFDGDKAGGEISFRADEILTIISQDVGEGWWEAKKANGEQGFLPEAYVQLITNSGPPEPDFPPPPAPPSSFPASIPQSQSVQSHDSWDQPTPPAQDNWGSQQSNTEAWSQPAQPVPPQQPAVAQTSTTNNQAGLPQQQSYEDWDDDWDDDESSTTTQEELAGPGTFGLSAPNRQKPSGDPGKPTGTVSKRFGSRFSSFAKMGGDAFLLGQNTAAVPDADRKPKVIESSEGPLWLQPDNQYTCVIASPKKESKLKGLKSFIAYQITPTFSNIQVSRRYKHFDWLHERLVEKFPCIQVPPLPDKQVSGRYEDDFIMGRMRQLQQWMNRMCRHPVVSQSDVFHHFLTCTDEKKWKIGKRNAEKDPFNGGKMFFTVDVPSTPLDSKDVEAKLEVFSKFSRNMYESNSQVLNVMTENIKKHQGPYKREFQKIGHSITNLGKAFEMDAYPGSDKLTAALRNTGQTYDEIGTLYDEQPKFDSDPLTDALHEWKGLLSTWPDNINVHKSAMSKVKEVQKASDEGKMSESEAQGVVNRADSISYVTLAEIDHFHKGRVNDYRVMMKEYLQAQLEFYKKITNKVEDTLRYYDDV</sequence>
<keyword evidence="8" id="KW-1185">Reference proteome</keyword>
<evidence type="ECO:0000256" key="6">
    <source>
        <dbReference type="SAM" id="MobiDB-lite"/>
    </source>
</evidence>
<dbReference type="InterPro" id="IPR019497">
    <property type="entry name" value="Sorting_nexin_WASP-bd-dom"/>
</dbReference>
<dbReference type="GO" id="GO:0035091">
    <property type="term" value="F:phosphatidylinositol binding"/>
    <property type="evidence" value="ECO:0007669"/>
    <property type="project" value="InterPro"/>
</dbReference>
<dbReference type="PROSITE" id="PS50002">
    <property type="entry name" value="SH3"/>
    <property type="match status" value="1"/>
</dbReference>
<dbReference type="InterPro" id="IPR001452">
    <property type="entry name" value="SH3_domain"/>
</dbReference>
<dbReference type="GO" id="GO:0030659">
    <property type="term" value="C:cytoplasmic vesicle membrane"/>
    <property type="evidence" value="ECO:0007669"/>
    <property type="project" value="UniProtKB-SubCell"/>
</dbReference>
<reference evidence="7" key="1">
    <citation type="submission" date="2022-03" db="EMBL/GenBank/DDBJ databases">
        <authorList>
            <person name="Martin C."/>
        </authorList>
    </citation>
    <scope>NUCLEOTIDE SEQUENCE</scope>
</reference>
<dbReference type="GO" id="GO:0015031">
    <property type="term" value="P:protein transport"/>
    <property type="evidence" value="ECO:0007669"/>
    <property type="project" value="InterPro"/>
</dbReference>
<dbReference type="GO" id="GO:0097320">
    <property type="term" value="P:plasma membrane tubulation"/>
    <property type="evidence" value="ECO:0007669"/>
    <property type="project" value="TreeGrafter"/>
</dbReference>
<proteinExistence type="inferred from homology"/>
<evidence type="ECO:0000256" key="2">
    <source>
        <dbReference type="ARBA" id="ARBA00010883"/>
    </source>
</evidence>
<dbReference type="PROSITE" id="PS50195">
    <property type="entry name" value="PX"/>
    <property type="match status" value="1"/>
</dbReference>
<dbReference type="Gene3D" id="1.20.1270.60">
    <property type="entry name" value="Arfaptin homology (AH) domain/BAR domain"/>
    <property type="match status" value="1"/>
</dbReference>
<dbReference type="OrthoDB" id="10254720at2759"/>
<feature type="compositionally biased region" description="Polar residues" evidence="6">
    <location>
        <begin position="107"/>
        <end position="118"/>
    </location>
</feature>
<accession>A0A8J1U245</accession>
<gene>
    <name evidence="7" type="ORF">OFUS_LOCUS12577</name>
</gene>
<dbReference type="InterPro" id="IPR027267">
    <property type="entry name" value="AH/BAR_dom_sf"/>
</dbReference>
<feature type="compositionally biased region" description="Acidic residues" evidence="6">
    <location>
        <begin position="151"/>
        <end position="162"/>
    </location>
</feature>
<dbReference type="SUPFAM" id="SSF50044">
    <property type="entry name" value="SH3-domain"/>
    <property type="match status" value="1"/>
</dbReference>
<comment type="similarity">
    <text evidence="2">Belongs to the sorting nexin family.</text>
</comment>
<dbReference type="PIRSF" id="PIRSF027744">
    <property type="entry name" value="Snx9"/>
    <property type="match status" value="1"/>
</dbReference>
<dbReference type="GO" id="GO:0000278">
    <property type="term" value="P:mitotic cell cycle"/>
    <property type="evidence" value="ECO:0007669"/>
    <property type="project" value="InterPro"/>
</dbReference>
<evidence type="ECO:0000313" key="7">
    <source>
        <dbReference type="EMBL" id="CAH1786747.1"/>
    </source>
</evidence>
<dbReference type="Pfam" id="PF14604">
    <property type="entry name" value="SH3_9"/>
    <property type="match status" value="1"/>
</dbReference>
<dbReference type="Gene3D" id="2.30.30.40">
    <property type="entry name" value="SH3 Domains"/>
    <property type="match status" value="1"/>
</dbReference>
<feature type="compositionally biased region" description="Low complexity" evidence="6">
    <location>
        <begin position="81"/>
        <end position="90"/>
    </location>
</feature>
<dbReference type="GO" id="GO:0006897">
    <property type="term" value="P:endocytosis"/>
    <property type="evidence" value="ECO:0007669"/>
    <property type="project" value="TreeGrafter"/>
</dbReference>
<dbReference type="CDD" id="cd06862">
    <property type="entry name" value="PX_SNX9_18_like"/>
    <property type="match status" value="1"/>
</dbReference>
<comment type="caution">
    <text evidence="7">The sequence shown here is derived from an EMBL/GenBank/DDBJ whole genome shotgun (WGS) entry which is preliminary data.</text>
</comment>
<dbReference type="GO" id="GO:0005886">
    <property type="term" value="C:plasma membrane"/>
    <property type="evidence" value="ECO:0007669"/>
    <property type="project" value="TreeGrafter"/>
</dbReference>
<dbReference type="PANTHER" id="PTHR45827:SF1">
    <property type="entry name" value="SORTING NEXIN"/>
    <property type="match status" value="1"/>
</dbReference>
<dbReference type="CDD" id="cd07626">
    <property type="entry name" value="BAR_SNX9_like"/>
    <property type="match status" value="1"/>
</dbReference>
<dbReference type="PRINTS" id="PR00452">
    <property type="entry name" value="SH3DOMAIN"/>
</dbReference>
<dbReference type="Gene3D" id="3.30.1520.10">
    <property type="entry name" value="Phox-like domain"/>
    <property type="match status" value="1"/>
</dbReference>
<protein>
    <recommendedName>
        <fullName evidence="9">Sorting nexin</fullName>
    </recommendedName>
</protein>
<name>A0A8J1U245_OWEFU</name>
<evidence type="ECO:0000256" key="5">
    <source>
        <dbReference type="ARBA" id="ARBA00023329"/>
    </source>
</evidence>
<dbReference type="InterPro" id="IPR036028">
    <property type="entry name" value="SH3-like_dom_sf"/>
</dbReference>
<keyword evidence="4" id="KW-0472">Membrane</keyword>
<keyword evidence="5" id="KW-0968">Cytoplasmic vesicle</keyword>
<evidence type="ECO:0008006" key="9">
    <source>
        <dbReference type="Google" id="ProtNLM"/>
    </source>
</evidence>
<dbReference type="Pfam" id="PF00787">
    <property type="entry name" value="PX"/>
    <property type="match status" value="1"/>
</dbReference>
<dbReference type="InterPro" id="IPR001683">
    <property type="entry name" value="PX_dom"/>
</dbReference>
<dbReference type="PANTHER" id="PTHR45827">
    <property type="entry name" value="SORTING NEXIN"/>
    <property type="match status" value="1"/>
</dbReference>
<dbReference type="FunFam" id="3.30.1520.10:FF:000004">
    <property type="entry name" value="Sorting nexin"/>
    <property type="match status" value="1"/>
</dbReference>
<organism evidence="7 8">
    <name type="scientific">Owenia fusiformis</name>
    <name type="common">Polychaete worm</name>
    <dbReference type="NCBI Taxonomy" id="6347"/>
    <lineage>
        <taxon>Eukaryota</taxon>
        <taxon>Metazoa</taxon>
        <taxon>Spiralia</taxon>
        <taxon>Lophotrochozoa</taxon>
        <taxon>Annelida</taxon>
        <taxon>Polychaeta</taxon>
        <taxon>Sedentaria</taxon>
        <taxon>Canalipalpata</taxon>
        <taxon>Sabellida</taxon>
        <taxon>Oweniida</taxon>
        <taxon>Oweniidae</taxon>
        <taxon>Owenia</taxon>
    </lineage>
</organism>
<evidence type="ECO:0000313" key="8">
    <source>
        <dbReference type="Proteomes" id="UP000749559"/>
    </source>
</evidence>
<feature type="non-terminal residue" evidence="7">
    <location>
        <position position="594"/>
    </location>
</feature>
<dbReference type="SUPFAM" id="SSF103657">
    <property type="entry name" value="BAR/IMD domain-like"/>
    <property type="match status" value="1"/>
</dbReference>
<dbReference type="GO" id="GO:0016197">
    <property type="term" value="P:endosomal transport"/>
    <property type="evidence" value="ECO:0007669"/>
    <property type="project" value="TreeGrafter"/>
</dbReference>
<dbReference type="SUPFAM" id="SSF64268">
    <property type="entry name" value="PX domain"/>
    <property type="match status" value="1"/>
</dbReference>
<evidence type="ECO:0000256" key="3">
    <source>
        <dbReference type="ARBA" id="ARBA00022443"/>
    </source>
</evidence>
<feature type="region of interest" description="Disordered" evidence="6">
    <location>
        <begin position="59"/>
        <end position="200"/>
    </location>
</feature>
<feature type="compositionally biased region" description="Polar residues" evidence="6">
    <location>
        <begin position="135"/>
        <end position="145"/>
    </location>
</feature>
<evidence type="ECO:0000256" key="1">
    <source>
        <dbReference type="ARBA" id="ARBA00004156"/>
    </source>
</evidence>
<dbReference type="SMART" id="SM00326">
    <property type="entry name" value="SH3"/>
    <property type="match status" value="1"/>
</dbReference>